<protein>
    <submittedName>
        <fullName evidence="1">Uncharacterized protein</fullName>
    </submittedName>
</protein>
<name>A0ABT4EGQ5_PAEAL</name>
<reference evidence="1 2" key="1">
    <citation type="submission" date="2022-05" db="EMBL/GenBank/DDBJ databases">
        <title>Genome Sequencing of Bee-Associated Microbes.</title>
        <authorList>
            <person name="Dunlap C."/>
        </authorList>
    </citation>
    <scope>NUCLEOTIDE SEQUENCE [LARGE SCALE GENOMIC DNA]</scope>
    <source>
        <strain evidence="1 2">NRRL NRS-750</strain>
    </source>
</reference>
<accession>A0ABT4EGQ5</accession>
<dbReference type="RefSeq" id="WP_155987223.1">
    <property type="nucleotide sequence ID" value="NZ_JAMDLY010000019.1"/>
</dbReference>
<gene>
    <name evidence="1" type="ORF">M5X04_23440</name>
</gene>
<sequence length="51" mass="6035">MKWIDHMSTIVRQVKQWDKNSVQSVRGVKRPIFDAYLSFVQTLLSMGAFYK</sequence>
<dbReference type="Proteomes" id="UP001527090">
    <property type="component" value="Unassembled WGS sequence"/>
</dbReference>
<comment type="caution">
    <text evidence="1">The sequence shown here is derived from an EMBL/GenBank/DDBJ whole genome shotgun (WGS) entry which is preliminary data.</text>
</comment>
<organism evidence="1 2">
    <name type="scientific">Paenibacillus alvei</name>
    <name type="common">Bacillus alvei</name>
    <dbReference type="NCBI Taxonomy" id="44250"/>
    <lineage>
        <taxon>Bacteria</taxon>
        <taxon>Bacillati</taxon>
        <taxon>Bacillota</taxon>
        <taxon>Bacilli</taxon>
        <taxon>Bacillales</taxon>
        <taxon>Paenibacillaceae</taxon>
        <taxon>Paenibacillus</taxon>
    </lineage>
</organism>
<dbReference type="EMBL" id="JAMDLY010000019">
    <property type="protein sequence ID" value="MCY9532265.1"/>
    <property type="molecule type" value="Genomic_DNA"/>
</dbReference>
<evidence type="ECO:0000313" key="1">
    <source>
        <dbReference type="EMBL" id="MCY9532265.1"/>
    </source>
</evidence>
<proteinExistence type="predicted"/>
<keyword evidence="2" id="KW-1185">Reference proteome</keyword>
<evidence type="ECO:0000313" key="2">
    <source>
        <dbReference type="Proteomes" id="UP001527090"/>
    </source>
</evidence>